<comment type="caution">
    <text evidence="1">The sequence shown here is derived from an EMBL/GenBank/DDBJ whole genome shotgun (WGS) entry which is preliminary data.</text>
</comment>
<dbReference type="EMBL" id="WRXN01000004">
    <property type="protein sequence ID" value="MVT08897.1"/>
    <property type="molecule type" value="Genomic_DNA"/>
</dbReference>
<protein>
    <submittedName>
        <fullName evidence="1">Uncharacterized protein</fullName>
    </submittedName>
</protein>
<sequence length="90" mass="10693">MSYILMQGSDKVERIELLDCPKCKHGTLDDRVPRGFFVKYVLGFLPLRRYICYACFKKTYIWHKEKPAHVHEALPQQHTVRHERVALQAH</sequence>
<gene>
    <name evidence="1" type="ORF">GO493_11545</name>
</gene>
<evidence type="ECO:0000313" key="1">
    <source>
        <dbReference type="EMBL" id="MVT08897.1"/>
    </source>
</evidence>
<proteinExistence type="predicted"/>
<name>A0A7K1U3F9_9BACT</name>
<dbReference type="RefSeq" id="WP_157306316.1">
    <property type="nucleotide sequence ID" value="NZ_WRXN01000004.1"/>
</dbReference>
<organism evidence="1 2">
    <name type="scientific">Chitinophaga tropicalis</name>
    <dbReference type="NCBI Taxonomy" id="2683588"/>
    <lineage>
        <taxon>Bacteria</taxon>
        <taxon>Pseudomonadati</taxon>
        <taxon>Bacteroidota</taxon>
        <taxon>Chitinophagia</taxon>
        <taxon>Chitinophagales</taxon>
        <taxon>Chitinophagaceae</taxon>
        <taxon>Chitinophaga</taxon>
    </lineage>
</organism>
<accession>A0A7K1U3F9</accession>
<dbReference type="Proteomes" id="UP000461730">
    <property type="component" value="Unassembled WGS sequence"/>
</dbReference>
<evidence type="ECO:0000313" key="2">
    <source>
        <dbReference type="Proteomes" id="UP000461730"/>
    </source>
</evidence>
<keyword evidence="2" id="KW-1185">Reference proteome</keyword>
<dbReference type="AlphaFoldDB" id="A0A7K1U3F9"/>
<reference evidence="1 2" key="1">
    <citation type="submission" date="2019-12" db="EMBL/GenBank/DDBJ databases">
        <title>Chitinophaga sp. strain ysch24 (GDMCC 1.1355), whole genome shotgun sequence.</title>
        <authorList>
            <person name="Zhang X."/>
        </authorList>
    </citation>
    <scope>NUCLEOTIDE SEQUENCE [LARGE SCALE GENOMIC DNA]</scope>
    <source>
        <strain evidence="2">ysch24</strain>
    </source>
</reference>